<evidence type="ECO:0000259" key="5">
    <source>
        <dbReference type="PROSITE" id="PS51352"/>
    </source>
</evidence>
<comment type="subcellular location">
    <subcellularLocation>
        <location evidence="1">Cell envelope</location>
    </subcellularLocation>
</comment>
<organism evidence="6 7">
    <name type="scientific">Chryseobacterium piperi</name>
    <dbReference type="NCBI Taxonomy" id="558152"/>
    <lineage>
        <taxon>Bacteria</taxon>
        <taxon>Pseudomonadati</taxon>
        <taxon>Bacteroidota</taxon>
        <taxon>Flavobacteriia</taxon>
        <taxon>Flavobacteriales</taxon>
        <taxon>Weeksellaceae</taxon>
        <taxon>Chryseobacterium group</taxon>
        <taxon>Chryseobacterium</taxon>
    </lineage>
</organism>
<dbReference type="eggNOG" id="COG0526">
    <property type="taxonomic scope" value="Bacteria"/>
</dbReference>
<dbReference type="AlphaFoldDB" id="A0A086BK57"/>
<dbReference type="PANTHER" id="PTHR42852:SF6">
    <property type="entry name" value="THIOL:DISULFIDE INTERCHANGE PROTEIN DSBE"/>
    <property type="match status" value="1"/>
</dbReference>
<accession>A0A086BK57</accession>
<dbReference type="CDD" id="cd02966">
    <property type="entry name" value="TlpA_like_family"/>
    <property type="match status" value="1"/>
</dbReference>
<dbReference type="InterPro" id="IPR013766">
    <property type="entry name" value="Thioredoxin_domain"/>
</dbReference>
<comment type="caution">
    <text evidence="6">The sequence shown here is derived from an EMBL/GenBank/DDBJ whole genome shotgun (WGS) entry which is preliminary data.</text>
</comment>
<dbReference type="PANTHER" id="PTHR42852">
    <property type="entry name" value="THIOL:DISULFIDE INTERCHANGE PROTEIN DSBE"/>
    <property type="match status" value="1"/>
</dbReference>
<proteinExistence type="predicted"/>
<dbReference type="GO" id="GO:0030313">
    <property type="term" value="C:cell envelope"/>
    <property type="evidence" value="ECO:0007669"/>
    <property type="project" value="UniProtKB-SubCell"/>
</dbReference>
<reference evidence="6 7" key="1">
    <citation type="submission" date="2014-07" db="EMBL/GenBank/DDBJ databases">
        <title>Genome of Chryseobacterium piperi CTM.</title>
        <authorList>
            <person name="Pipes S.E."/>
            <person name="Stropko S.J."/>
            <person name="Newman J.D."/>
        </authorList>
    </citation>
    <scope>NUCLEOTIDE SEQUENCE [LARGE SCALE GENOMIC DNA]</scope>
    <source>
        <strain evidence="6 7">CTM</strain>
    </source>
</reference>
<evidence type="ECO:0000256" key="3">
    <source>
        <dbReference type="ARBA" id="ARBA00023157"/>
    </source>
</evidence>
<dbReference type="SUPFAM" id="SSF52833">
    <property type="entry name" value="Thioredoxin-like"/>
    <property type="match status" value="1"/>
</dbReference>
<evidence type="ECO:0000313" key="6">
    <source>
        <dbReference type="EMBL" id="KFF29321.1"/>
    </source>
</evidence>
<dbReference type="Pfam" id="PF00578">
    <property type="entry name" value="AhpC-TSA"/>
    <property type="match status" value="1"/>
</dbReference>
<dbReference type="InterPro" id="IPR000866">
    <property type="entry name" value="AhpC/TSA"/>
</dbReference>
<name>A0A086BK57_9FLAO</name>
<evidence type="ECO:0000256" key="1">
    <source>
        <dbReference type="ARBA" id="ARBA00004196"/>
    </source>
</evidence>
<keyword evidence="3" id="KW-1015">Disulfide bond</keyword>
<dbReference type="GO" id="GO:0017004">
    <property type="term" value="P:cytochrome complex assembly"/>
    <property type="evidence" value="ECO:0007669"/>
    <property type="project" value="UniProtKB-KW"/>
</dbReference>
<dbReference type="InterPro" id="IPR036249">
    <property type="entry name" value="Thioredoxin-like_sf"/>
</dbReference>
<dbReference type="GO" id="GO:0016209">
    <property type="term" value="F:antioxidant activity"/>
    <property type="evidence" value="ECO:0007669"/>
    <property type="project" value="InterPro"/>
</dbReference>
<dbReference type="Gene3D" id="3.40.30.10">
    <property type="entry name" value="Glutaredoxin"/>
    <property type="match status" value="1"/>
</dbReference>
<dbReference type="GO" id="GO:0016491">
    <property type="term" value="F:oxidoreductase activity"/>
    <property type="evidence" value="ECO:0007669"/>
    <property type="project" value="InterPro"/>
</dbReference>
<gene>
    <name evidence="6" type="ORF">IQ37_05850</name>
</gene>
<keyword evidence="4" id="KW-0676">Redox-active center</keyword>
<feature type="domain" description="Thioredoxin" evidence="5">
    <location>
        <begin position="207"/>
        <end position="345"/>
    </location>
</feature>
<sequence length="345" mass="39845">MEISAPVFEKDSISIAPPMGMGETHKLYNFTIQPNKNVRFMKGFNTAFIKINDPNIVTGQIEYPQPIIFGYFNAIEKGGYGSDIFFIEKGDYTIQIKNKNLDFISGSETSTNAEYKRLKKQLEIADKKLKPYEANDPRDIEYKQKLLKAYINENPSSYVAFWEIVNDFSKYGFDRSYVENMSLFSKKVKGIFSYKEFDKVLKIESSTGVGENFPDLQLNASDKINKSTFSDYKITLIDYWATTCKPCIKDVPKLVSLYENYKAKGVQFISVADDTMKERMERANKILAENKVTWENYFDLNKEFRTKLHATGYPLQILVDQNGKIISRKFGNLDEITAEIEKYIQ</sequence>
<keyword evidence="2" id="KW-0201">Cytochrome c-type biogenesis</keyword>
<keyword evidence="7" id="KW-1185">Reference proteome</keyword>
<dbReference type="RefSeq" id="WP_034682533.1">
    <property type="nucleotide sequence ID" value="NZ_JPRJ01000007.1"/>
</dbReference>
<dbReference type="InterPro" id="IPR050553">
    <property type="entry name" value="Thioredoxin_ResA/DsbE_sf"/>
</dbReference>
<dbReference type="Proteomes" id="UP000028709">
    <property type="component" value="Unassembled WGS sequence"/>
</dbReference>
<evidence type="ECO:0000256" key="2">
    <source>
        <dbReference type="ARBA" id="ARBA00022748"/>
    </source>
</evidence>
<dbReference type="PROSITE" id="PS51352">
    <property type="entry name" value="THIOREDOXIN_2"/>
    <property type="match status" value="1"/>
</dbReference>
<dbReference type="STRING" id="558152.IQ37_05850"/>
<evidence type="ECO:0000256" key="4">
    <source>
        <dbReference type="ARBA" id="ARBA00023284"/>
    </source>
</evidence>
<dbReference type="EMBL" id="JPRJ01000007">
    <property type="protein sequence ID" value="KFF29321.1"/>
    <property type="molecule type" value="Genomic_DNA"/>
</dbReference>
<protein>
    <recommendedName>
        <fullName evidence="5">Thioredoxin domain-containing protein</fullName>
    </recommendedName>
</protein>
<evidence type="ECO:0000313" key="7">
    <source>
        <dbReference type="Proteomes" id="UP000028709"/>
    </source>
</evidence>